<dbReference type="SUPFAM" id="SSF50998">
    <property type="entry name" value="Quinoprotein alcohol dehydrogenase-like"/>
    <property type="match status" value="1"/>
</dbReference>
<reference evidence="4 5" key="1">
    <citation type="submission" date="2022-03" db="EMBL/GenBank/DDBJ databases">
        <title>Isotopic signatures of nitrous oxide derived from detoxification processes.</title>
        <authorList>
            <person name="Behrendt U."/>
            <person name="Buchen C."/>
            <person name="Well R."/>
            <person name="Ulrich A."/>
            <person name="Rohe L."/>
            <person name="Kolb S."/>
            <person name="Schloter M."/>
            <person name="Horn M.A."/>
            <person name="Augustin J."/>
        </authorList>
    </citation>
    <scope>NUCLEOTIDE SEQUENCE [LARGE SCALE GENOMIC DNA]</scope>
    <source>
        <strain evidence="4 5">S4-C24</strain>
    </source>
</reference>
<dbReference type="SMART" id="SM00564">
    <property type="entry name" value="PQQ"/>
    <property type="match status" value="5"/>
</dbReference>
<organism evidence="4 5">
    <name type="scientific">Arthrobacter sulfonylureivorans</name>
    <dbReference type="NCBI Taxonomy" id="2486855"/>
    <lineage>
        <taxon>Bacteria</taxon>
        <taxon>Bacillati</taxon>
        <taxon>Actinomycetota</taxon>
        <taxon>Actinomycetes</taxon>
        <taxon>Micrococcales</taxon>
        <taxon>Micrococcaceae</taxon>
        <taxon>Arthrobacter</taxon>
    </lineage>
</organism>
<dbReference type="PANTHER" id="PTHR34512">
    <property type="entry name" value="CELL SURFACE PROTEIN"/>
    <property type="match status" value="1"/>
</dbReference>
<keyword evidence="5" id="KW-1185">Reference proteome</keyword>
<evidence type="ECO:0000259" key="1">
    <source>
        <dbReference type="Pfam" id="PF00149"/>
    </source>
</evidence>
<dbReference type="InterPro" id="IPR015943">
    <property type="entry name" value="WD40/YVTN_repeat-like_dom_sf"/>
</dbReference>
<dbReference type="Proteomes" id="UP000829069">
    <property type="component" value="Chromosome"/>
</dbReference>
<dbReference type="InterPro" id="IPR032285">
    <property type="entry name" value="Metallophos_N"/>
</dbReference>
<evidence type="ECO:0000313" key="4">
    <source>
        <dbReference type="EMBL" id="UNK46174.1"/>
    </source>
</evidence>
<dbReference type="InterPro" id="IPR018391">
    <property type="entry name" value="PQQ_b-propeller_rpt"/>
</dbReference>
<dbReference type="InterPro" id="IPR029052">
    <property type="entry name" value="Metallo-depent_PP-like"/>
</dbReference>
<evidence type="ECO:0000259" key="2">
    <source>
        <dbReference type="Pfam" id="PF13360"/>
    </source>
</evidence>
<dbReference type="Gene3D" id="3.60.21.40">
    <property type="entry name" value="GpdQ, catalytic alpha/beta sandwich domain"/>
    <property type="match status" value="1"/>
</dbReference>
<dbReference type="Gene3D" id="2.130.10.10">
    <property type="entry name" value="YVTN repeat-like/Quinoprotein amine dehydrogenase"/>
    <property type="match status" value="2"/>
</dbReference>
<evidence type="ECO:0000259" key="3">
    <source>
        <dbReference type="Pfam" id="PF16371"/>
    </source>
</evidence>
<proteinExistence type="predicted"/>
<feature type="domain" description="Calcineurin-like phosphoesterase" evidence="1">
    <location>
        <begin position="81"/>
        <end position="277"/>
    </location>
</feature>
<protein>
    <submittedName>
        <fullName evidence="4">PQQ-binding-like beta-propeller repeat protein</fullName>
    </submittedName>
</protein>
<sequence length="713" mass="76347">MNMHGIVRGPDQRGLPGVVVSNGQDAVQTDASGNYTLPDRGRFVLLSRPEGYTARRWWSPAGSEPIDFDLIEQPQSLPFEFVHLSDTHLSVPGGLAESSERRAAALYPEGGLPDQFESFLAGLPRTAPDVQAVFLTGDLVDHGLADEYQALIEILDGSPLPVHTIAGNHDHMDGRHESVISANNYLTNSADPAAYEKYLGPRWYSFDIPGLHVVAMDWHTHELGIDNTIQEEWLRNDLALVPQETPWILLFHDQPGESLLANVPRPPLATFSGHWHTSRVVSVDGTLHVNTPPAFFAGLDYSPPSWRRVTWDGQNFTLNTVALHAPAEDALTPVLAKSTIASTPHTISSPDVLWRTFLAGSGHRQGVAIGGDRIFAGSQFEDTPGGAVQALDPATGRILWTSRTDSAVKTAPALVGDVVISAEVTGDVSAYSQETGDLLWVCPSPDPLRRFAWGAPAPAAGCVVVGDQADLRRIDAATGKVIWRRTDLAPHHNLVNHAAPLIAGDLVAVGYWPSPQYPIGLSLETGEDQWPSSADESAADFREIKRLLVMGTAALDASTGSILLPGYSSTISIDSTSGALNWVAEHEGNFSPSAPVATDRGIITTVGGHGLEMLDRSDGRKLWEARVDDSAPFPLQPYAKQAHPVLAPPTVLGDRIILPCLDGEVRVFSLEGELLHRVVVGVPVAAPLADAASVLIGVGVDGGVFALDKKGLL</sequence>
<dbReference type="Pfam" id="PF00149">
    <property type="entry name" value="Metallophos"/>
    <property type="match status" value="1"/>
</dbReference>
<dbReference type="InterPro" id="IPR002372">
    <property type="entry name" value="PQQ_rpt_dom"/>
</dbReference>
<feature type="domain" description="Pyrrolo-quinoline quinone repeat" evidence="2">
    <location>
        <begin position="572"/>
        <end position="707"/>
    </location>
</feature>
<dbReference type="InterPro" id="IPR042283">
    <property type="entry name" value="GpdQ_catalytic"/>
</dbReference>
<feature type="domain" description="Pyrrolo-quinoline quinone repeat" evidence="2">
    <location>
        <begin position="352"/>
        <end position="441"/>
    </location>
</feature>
<dbReference type="Pfam" id="PF13360">
    <property type="entry name" value="PQQ_2"/>
    <property type="match status" value="2"/>
</dbReference>
<accession>A0ABY3WEP8</accession>
<dbReference type="InterPro" id="IPR004843">
    <property type="entry name" value="Calcineurin-like_PHP"/>
</dbReference>
<dbReference type="SUPFAM" id="SSF56300">
    <property type="entry name" value="Metallo-dependent phosphatases"/>
    <property type="match status" value="1"/>
</dbReference>
<dbReference type="Pfam" id="PF16371">
    <property type="entry name" value="MetallophosN"/>
    <property type="match status" value="1"/>
</dbReference>
<dbReference type="InterPro" id="IPR011047">
    <property type="entry name" value="Quinoprotein_ADH-like_sf"/>
</dbReference>
<dbReference type="PANTHER" id="PTHR34512:SF30">
    <property type="entry name" value="OUTER MEMBRANE PROTEIN ASSEMBLY FACTOR BAMB"/>
    <property type="match status" value="1"/>
</dbReference>
<name>A0ABY3WEP8_9MICC</name>
<dbReference type="EMBL" id="CP093326">
    <property type="protein sequence ID" value="UNK46174.1"/>
    <property type="molecule type" value="Genomic_DNA"/>
</dbReference>
<gene>
    <name evidence="4" type="ORF">MNQ99_02040</name>
</gene>
<feature type="domain" description="Calcineurin-like phosphoesterase N-terminal" evidence="3">
    <location>
        <begin position="11"/>
        <end position="54"/>
    </location>
</feature>
<dbReference type="RefSeq" id="WP_241914256.1">
    <property type="nucleotide sequence ID" value="NZ_CP093326.1"/>
</dbReference>
<evidence type="ECO:0000313" key="5">
    <source>
        <dbReference type="Proteomes" id="UP000829069"/>
    </source>
</evidence>